<protein>
    <submittedName>
        <fullName evidence="3">Nose resistant to fluoxetine protein 6</fullName>
    </submittedName>
</protein>
<feature type="domain" description="Nose resistant-to-fluoxetine protein N-terminal" evidence="2">
    <location>
        <begin position="39"/>
        <end position="182"/>
    </location>
</feature>
<keyword evidence="4" id="KW-1185">Reference proteome</keyword>
<evidence type="ECO:0000313" key="4">
    <source>
        <dbReference type="Proteomes" id="UP000299102"/>
    </source>
</evidence>
<dbReference type="AlphaFoldDB" id="A0A4C1WCR9"/>
<dbReference type="STRING" id="151549.A0A4C1WCR9"/>
<comment type="caution">
    <text evidence="3">The sequence shown here is derived from an EMBL/GenBank/DDBJ whole genome shotgun (WGS) entry which is preliminary data.</text>
</comment>
<dbReference type="Pfam" id="PF20146">
    <property type="entry name" value="NRF"/>
    <property type="match status" value="1"/>
</dbReference>
<name>A0A4C1WCR9_EUMVA</name>
<dbReference type="PANTHER" id="PTHR11161:SF4">
    <property type="entry name" value="DROP DEAD"/>
    <property type="match status" value="1"/>
</dbReference>
<feature type="region of interest" description="Disordered" evidence="1">
    <location>
        <begin position="232"/>
        <end position="263"/>
    </location>
</feature>
<dbReference type="OrthoDB" id="8196286at2759"/>
<gene>
    <name evidence="3" type="primary">nrf-6</name>
    <name evidence="3" type="ORF">EVAR_42992_1</name>
</gene>
<dbReference type="Proteomes" id="UP000299102">
    <property type="component" value="Unassembled WGS sequence"/>
</dbReference>
<dbReference type="InterPro" id="IPR052728">
    <property type="entry name" value="O2_lipid_transport_reg"/>
</dbReference>
<organism evidence="3 4">
    <name type="scientific">Eumeta variegata</name>
    <name type="common">Bagworm moth</name>
    <name type="synonym">Eumeta japonica</name>
    <dbReference type="NCBI Taxonomy" id="151549"/>
    <lineage>
        <taxon>Eukaryota</taxon>
        <taxon>Metazoa</taxon>
        <taxon>Ecdysozoa</taxon>
        <taxon>Arthropoda</taxon>
        <taxon>Hexapoda</taxon>
        <taxon>Insecta</taxon>
        <taxon>Pterygota</taxon>
        <taxon>Neoptera</taxon>
        <taxon>Endopterygota</taxon>
        <taxon>Lepidoptera</taxon>
        <taxon>Glossata</taxon>
        <taxon>Ditrysia</taxon>
        <taxon>Tineoidea</taxon>
        <taxon>Psychidae</taxon>
        <taxon>Oiketicinae</taxon>
        <taxon>Eumeta</taxon>
    </lineage>
</organism>
<dbReference type="EMBL" id="BGZK01000520">
    <property type="protein sequence ID" value="GBP48272.1"/>
    <property type="molecule type" value="Genomic_DNA"/>
</dbReference>
<sequence length="478" mass="53154">MSELKAGREASSRVGSGVEIENKSEVEIGIVVGSELEVDTKLMIKIKNRFYGRKAMLDATAKIPSGILQGNGIQLGDFDQCMSSKARVQLDTGTVVKVQGKYCLAYLDIKAEHPELEVPVYLAQAKNLIKSRIDDPGHFVPRFSTLSWGVCLPAACGPQDAEVVIKDSLKHYQHTTGLVVRVKVNENDCHVDSVNDWDSWLELPTVLTLAFYGIILLLVTIATLQDFLSRRKSADSGENEKPDNGQDDSKNGGANKTAGEGPKKHNGGILSVFSLYQTLQKLVAPVANEDIGCIHGLRALSTVALLAAHKFIPVAVMPYNNRLKITETVSAPWWSVFRAGWMYTDCFLLLSGTLSARRLAEDNDSASRRFFNRYLRLTPAHLAVILFYAYVWDKISEGPLWGSLVTRNAELCQESWWWNLLYVHNYFNFEDMCSKSEELDFTKSIPELPDAAPDTSVYPDPEQPQQGTSKIKVNHILV</sequence>
<accession>A0A4C1WCR9</accession>
<evidence type="ECO:0000259" key="2">
    <source>
        <dbReference type="SMART" id="SM00703"/>
    </source>
</evidence>
<dbReference type="PANTHER" id="PTHR11161">
    <property type="entry name" value="O-ACYLTRANSFERASE"/>
    <property type="match status" value="1"/>
</dbReference>
<proteinExistence type="predicted"/>
<evidence type="ECO:0000313" key="3">
    <source>
        <dbReference type="EMBL" id="GBP48272.1"/>
    </source>
</evidence>
<reference evidence="3 4" key="1">
    <citation type="journal article" date="2019" name="Commun. Biol.">
        <title>The bagworm genome reveals a unique fibroin gene that provides high tensile strength.</title>
        <authorList>
            <person name="Kono N."/>
            <person name="Nakamura H."/>
            <person name="Ohtoshi R."/>
            <person name="Tomita M."/>
            <person name="Numata K."/>
            <person name="Arakawa K."/>
        </authorList>
    </citation>
    <scope>NUCLEOTIDE SEQUENCE [LARGE SCALE GENOMIC DNA]</scope>
</reference>
<evidence type="ECO:0000256" key="1">
    <source>
        <dbReference type="SAM" id="MobiDB-lite"/>
    </source>
</evidence>
<dbReference type="SMART" id="SM00703">
    <property type="entry name" value="NRF"/>
    <property type="match status" value="1"/>
</dbReference>
<feature type="compositionally biased region" description="Basic and acidic residues" evidence="1">
    <location>
        <begin position="232"/>
        <end position="250"/>
    </location>
</feature>
<dbReference type="InterPro" id="IPR006621">
    <property type="entry name" value="Nose-resist-to-fluoxetine_N"/>
</dbReference>